<evidence type="ECO:0000256" key="1">
    <source>
        <dbReference type="ARBA" id="ARBA00004994"/>
    </source>
</evidence>
<dbReference type="GO" id="GO:0015940">
    <property type="term" value="P:pantothenate biosynthetic process"/>
    <property type="evidence" value="ECO:0007669"/>
    <property type="project" value="UniProtKB-UniPathway"/>
</dbReference>
<comment type="function">
    <text evidence="9">Catalyzes the NADPH-dependent reduction of ketopantoate into pantoic acid.</text>
</comment>
<dbReference type="InterPro" id="IPR008927">
    <property type="entry name" value="6-PGluconate_DH-like_C_sf"/>
</dbReference>
<dbReference type="PANTHER" id="PTHR21708">
    <property type="entry name" value="PROBABLE 2-DEHYDROPANTOATE 2-REDUCTASE"/>
    <property type="match status" value="1"/>
</dbReference>
<comment type="caution">
    <text evidence="12">The sequence shown here is derived from an EMBL/GenBank/DDBJ whole genome shotgun (WGS) entry which is preliminary data.</text>
</comment>
<gene>
    <name evidence="12" type="ORF">DYP60_04280</name>
</gene>
<dbReference type="InterPro" id="IPR051402">
    <property type="entry name" value="KPR-Related"/>
</dbReference>
<evidence type="ECO:0000313" key="12">
    <source>
        <dbReference type="EMBL" id="RFU95697.1"/>
    </source>
</evidence>
<dbReference type="AlphaFoldDB" id="A0A372MIS2"/>
<evidence type="ECO:0000256" key="4">
    <source>
        <dbReference type="ARBA" id="ARBA00019465"/>
    </source>
</evidence>
<dbReference type="NCBIfam" id="TIGR00745">
    <property type="entry name" value="apbA_panE"/>
    <property type="match status" value="1"/>
</dbReference>
<evidence type="ECO:0000256" key="7">
    <source>
        <dbReference type="ARBA" id="ARBA00032024"/>
    </source>
</evidence>
<organism evidence="12 13">
    <name type="scientific">Sphaerochaeta halotolerans</name>
    <dbReference type="NCBI Taxonomy" id="2293840"/>
    <lineage>
        <taxon>Bacteria</taxon>
        <taxon>Pseudomonadati</taxon>
        <taxon>Spirochaetota</taxon>
        <taxon>Spirochaetia</taxon>
        <taxon>Spirochaetales</taxon>
        <taxon>Sphaerochaetaceae</taxon>
        <taxon>Sphaerochaeta</taxon>
    </lineage>
</organism>
<dbReference type="InterPro" id="IPR013752">
    <property type="entry name" value="KPA_reductase"/>
</dbReference>
<evidence type="ECO:0000256" key="5">
    <source>
        <dbReference type="ARBA" id="ARBA00022857"/>
    </source>
</evidence>
<dbReference type="Gene3D" id="1.10.1040.10">
    <property type="entry name" value="N-(1-d-carboxylethyl)-l-norvaline Dehydrogenase, domain 2"/>
    <property type="match status" value="1"/>
</dbReference>
<dbReference type="RefSeq" id="WP_117329644.1">
    <property type="nucleotide sequence ID" value="NZ_QUWK01000003.1"/>
</dbReference>
<keyword evidence="9" id="KW-0566">Pantothenate biosynthesis</keyword>
<evidence type="ECO:0000256" key="3">
    <source>
        <dbReference type="ARBA" id="ARBA00013014"/>
    </source>
</evidence>
<dbReference type="GO" id="GO:0008677">
    <property type="term" value="F:2-dehydropantoate 2-reductase activity"/>
    <property type="evidence" value="ECO:0007669"/>
    <property type="project" value="UniProtKB-EC"/>
</dbReference>
<keyword evidence="5 9" id="KW-0521">NADP</keyword>
<feature type="domain" description="Ketopantoate reductase N-terminal" evidence="10">
    <location>
        <begin position="3"/>
        <end position="141"/>
    </location>
</feature>
<dbReference type="InterPro" id="IPR003710">
    <property type="entry name" value="ApbA"/>
</dbReference>
<dbReference type="InterPro" id="IPR013332">
    <property type="entry name" value="KPR_N"/>
</dbReference>
<name>A0A372MIS2_9SPIR</name>
<dbReference type="EC" id="1.1.1.169" evidence="3 9"/>
<dbReference type="SUPFAM" id="SSF48179">
    <property type="entry name" value="6-phosphogluconate dehydrogenase C-terminal domain-like"/>
    <property type="match status" value="1"/>
</dbReference>
<evidence type="ECO:0000256" key="8">
    <source>
        <dbReference type="ARBA" id="ARBA00048793"/>
    </source>
</evidence>
<dbReference type="PANTHER" id="PTHR21708:SF26">
    <property type="entry name" value="2-DEHYDROPANTOATE 2-REDUCTASE"/>
    <property type="match status" value="1"/>
</dbReference>
<reference evidence="13" key="1">
    <citation type="submission" date="2018-08" db="EMBL/GenBank/DDBJ databases">
        <authorList>
            <person name="Grouzdev D.S."/>
            <person name="Krutkina M.S."/>
        </authorList>
    </citation>
    <scope>NUCLEOTIDE SEQUENCE [LARGE SCALE GENOMIC DNA]</scope>
    <source>
        <strain evidence="13">4-11</strain>
    </source>
</reference>
<comment type="pathway">
    <text evidence="1 9">Cofactor biosynthesis; (R)-pantothenate biosynthesis; (R)-pantoate from 3-methyl-2-oxobutanoate: step 2/2.</text>
</comment>
<evidence type="ECO:0000313" key="13">
    <source>
        <dbReference type="Proteomes" id="UP000264002"/>
    </source>
</evidence>
<dbReference type="UniPathway" id="UPA00028">
    <property type="reaction ID" value="UER00004"/>
</dbReference>
<sequence length="335" mass="36447">MRIAIYGAGSLGTILGAYLSEKGIAVDLISRNREHIRALQEKGAQIVGKRTATIPVTAMLPEDMQGAYDLIFLLTKQNENKLVASFLKPFLAEDGMLCTMQNGIPEPALMEILGAHRVCGCTIGWGATLIGSGVAALTSDEHTFSFNLGLPVPGREAMLENISSILSSMGNVTIEQNFMGARWSKLLINASFSGTATALGCTFGDVATNKQARRIAQSIIKECIDVAKASSLTLEPVQGKDIATLFDYTNTFKRWISFILIPFAIRKHRQLKPSMLQDIEKGKPCEVDAINGVLSEQGRKVGIPTPVNDQVVSLIHRIEAQELQPSMENLNEFKI</sequence>
<feature type="domain" description="Ketopantoate reductase C-terminal" evidence="11">
    <location>
        <begin position="177"/>
        <end position="319"/>
    </location>
</feature>
<evidence type="ECO:0000259" key="10">
    <source>
        <dbReference type="Pfam" id="PF02558"/>
    </source>
</evidence>
<dbReference type="Pfam" id="PF02558">
    <property type="entry name" value="ApbA"/>
    <property type="match status" value="1"/>
</dbReference>
<evidence type="ECO:0000256" key="6">
    <source>
        <dbReference type="ARBA" id="ARBA00023002"/>
    </source>
</evidence>
<dbReference type="InterPro" id="IPR036291">
    <property type="entry name" value="NAD(P)-bd_dom_sf"/>
</dbReference>
<dbReference type="Proteomes" id="UP000264002">
    <property type="component" value="Unassembled WGS sequence"/>
</dbReference>
<dbReference type="SUPFAM" id="SSF51735">
    <property type="entry name" value="NAD(P)-binding Rossmann-fold domains"/>
    <property type="match status" value="1"/>
</dbReference>
<evidence type="ECO:0000256" key="2">
    <source>
        <dbReference type="ARBA" id="ARBA00007870"/>
    </source>
</evidence>
<keyword evidence="6 9" id="KW-0560">Oxidoreductase</keyword>
<protein>
    <recommendedName>
        <fullName evidence="4 9">2-dehydropantoate 2-reductase</fullName>
        <ecNumber evidence="3 9">1.1.1.169</ecNumber>
    </recommendedName>
    <alternativeName>
        <fullName evidence="7 9">Ketopantoate reductase</fullName>
    </alternativeName>
</protein>
<comment type="catalytic activity">
    <reaction evidence="8 9">
        <text>(R)-pantoate + NADP(+) = 2-dehydropantoate + NADPH + H(+)</text>
        <dbReference type="Rhea" id="RHEA:16233"/>
        <dbReference type="ChEBI" id="CHEBI:11561"/>
        <dbReference type="ChEBI" id="CHEBI:15378"/>
        <dbReference type="ChEBI" id="CHEBI:15980"/>
        <dbReference type="ChEBI" id="CHEBI:57783"/>
        <dbReference type="ChEBI" id="CHEBI:58349"/>
        <dbReference type="EC" id="1.1.1.169"/>
    </reaction>
</comment>
<dbReference type="Pfam" id="PF08546">
    <property type="entry name" value="ApbA_C"/>
    <property type="match status" value="1"/>
</dbReference>
<dbReference type="OrthoDB" id="9793586at2"/>
<proteinExistence type="inferred from homology"/>
<dbReference type="InterPro" id="IPR013328">
    <property type="entry name" value="6PGD_dom2"/>
</dbReference>
<dbReference type="EMBL" id="QUWK01000003">
    <property type="protein sequence ID" value="RFU95697.1"/>
    <property type="molecule type" value="Genomic_DNA"/>
</dbReference>
<dbReference type="Gene3D" id="3.40.50.720">
    <property type="entry name" value="NAD(P)-binding Rossmann-like Domain"/>
    <property type="match status" value="1"/>
</dbReference>
<evidence type="ECO:0000256" key="9">
    <source>
        <dbReference type="RuleBase" id="RU362068"/>
    </source>
</evidence>
<keyword evidence="13" id="KW-1185">Reference proteome</keyword>
<comment type="similarity">
    <text evidence="2 9">Belongs to the ketopantoate reductase family.</text>
</comment>
<dbReference type="GO" id="GO:0005737">
    <property type="term" value="C:cytoplasm"/>
    <property type="evidence" value="ECO:0007669"/>
    <property type="project" value="TreeGrafter"/>
</dbReference>
<reference evidence="12 13" key="2">
    <citation type="submission" date="2018-09" db="EMBL/GenBank/DDBJ databases">
        <title>Genome of Sphaerochaeta halotolerans strain 4-11.</title>
        <authorList>
            <person name="Nazina T.N."/>
            <person name="Sokolova D.S."/>
        </authorList>
    </citation>
    <scope>NUCLEOTIDE SEQUENCE [LARGE SCALE GENOMIC DNA]</scope>
    <source>
        <strain evidence="12 13">4-11</strain>
    </source>
</reference>
<evidence type="ECO:0000259" key="11">
    <source>
        <dbReference type="Pfam" id="PF08546"/>
    </source>
</evidence>
<accession>A0A372MIS2</accession>